<keyword evidence="5" id="KW-0297">G-protein coupled receptor</keyword>
<dbReference type="InterPro" id="IPR017452">
    <property type="entry name" value="GPCR_Rhodpsn_7TM"/>
</dbReference>
<dbReference type="Pfam" id="PF00001">
    <property type="entry name" value="7tm_1"/>
    <property type="match status" value="1"/>
</dbReference>
<dbReference type="PANTHER" id="PTHR24234">
    <property type="entry name" value="LYSOPHOSPHATIDIC ACID RECEPTOR 5/SPHINGOSYLPHOSPHORYLCHOLINE RECEPTOR"/>
    <property type="match status" value="1"/>
</dbReference>
<dbReference type="GO" id="GO:0005886">
    <property type="term" value="C:plasma membrane"/>
    <property type="evidence" value="ECO:0007669"/>
    <property type="project" value="UniProtKB-SubCell"/>
</dbReference>
<evidence type="ECO:0000256" key="10">
    <source>
        <dbReference type="ARBA" id="ARBA00023224"/>
    </source>
</evidence>
<evidence type="ECO:0000256" key="4">
    <source>
        <dbReference type="ARBA" id="ARBA00022989"/>
    </source>
</evidence>
<evidence type="ECO:0000313" key="13">
    <source>
        <dbReference type="RefSeq" id="XP_042599088.1"/>
    </source>
</evidence>
<keyword evidence="10" id="KW-0807">Transducer</keyword>
<evidence type="ECO:0000256" key="6">
    <source>
        <dbReference type="ARBA" id="ARBA00023136"/>
    </source>
</evidence>
<evidence type="ECO:0000256" key="1">
    <source>
        <dbReference type="ARBA" id="ARBA00004651"/>
    </source>
</evidence>
<sequence length="380" mass="43989">MQFFRVYLSKSYLIKLFVQKKLIPESLHLCCLEMNIMVELMNNSSTNETDDCYPSAHPEKMVFVGLQLAVILIGIPSNIFFLFVSYRLIRQKNELGVYLFNLAFSDLLFITCLPVWVQFCLYDRWLHGKTMCFICVFLLFTHFYTSAMLLSCIAVNRYLAIVYPLKFCTFRQRKTAVSMSIAAWIFTVVFNAMTVHPESVYDEEELICLDLFPLPEKQKIANVARFVVGFLIPALVVGFCYWQICSDVKRNQMLGSVERRHVFRLLGCIMLTLNLCFGPVHIMMVLRVLLEVCPYPNWLFIGYKVCALLAMLNCLADPLLYCFMSRTGQASALNVLLILRRKWKKECQKEMEQQNSQILGTATVPITETTLRTEFSTDHL</sequence>
<comment type="subcellular location">
    <subcellularLocation>
        <location evidence="1">Cell membrane</location>
        <topology evidence="1">Multi-pass membrane protein</topology>
    </subcellularLocation>
</comment>
<feature type="transmembrane region" description="Helical" evidence="11">
    <location>
        <begin position="298"/>
        <end position="316"/>
    </location>
</feature>
<keyword evidence="2" id="KW-1003">Cell membrane</keyword>
<evidence type="ECO:0000256" key="11">
    <source>
        <dbReference type="SAM" id="Phobius"/>
    </source>
</evidence>
<evidence type="ECO:0000259" key="12">
    <source>
        <dbReference type="PROSITE" id="PS50262"/>
    </source>
</evidence>
<feature type="transmembrane region" description="Helical" evidence="11">
    <location>
        <begin position="98"/>
        <end position="119"/>
    </location>
</feature>
<dbReference type="GeneID" id="109078560"/>
<feature type="transmembrane region" description="Helical" evidence="11">
    <location>
        <begin position="176"/>
        <end position="195"/>
    </location>
</feature>
<gene>
    <name evidence="13" type="primary">LOC109078560</name>
</gene>
<evidence type="ECO:0000256" key="8">
    <source>
        <dbReference type="ARBA" id="ARBA00023170"/>
    </source>
</evidence>
<evidence type="ECO:0000256" key="2">
    <source>
        <dbReference type="ARBA" id="ARBA00022475"/>
    </source>
</evidence>
<evidence type="ECO:0000256" key="9">
    <source>
        <dbReference type="ARBA" id="ARBA00023180"/>
    </source>
</evidence>
<organism evidence="13">
    <name type="scientific">Cyprinus carpio</name>
    <name type="common">Common carp</name>
    <dbReference type="NCBI Taxonomy" id="7962"/>
    <lineage>
        <taxon>Eukaryota</taxon>
        <taxon>Metazoa</taxon>
        <taxon>Chordata</taxon>
        <taxon>Craniata</taxon>
        <taxon>Vertebrata</taxon>
        <taxon>Euteleostomi</taxon>
        <taxon>Actinopterygii</taxon>
        <taxon>Neopterygii</taxon>
        <taxon>Teleostei</taxon>
        <taxon>Ostariophysi</taxon>
        <taxon>Cypriniformes</taxon>
        <taxon>Cyprinidae</taxon>
        <taxon>Cyprininae</taxon>
        <taxon>Cyprinus</taxon>
    </lineage>
</organism>
<evidence type="ECO:0000256" key="3">
    <source>
        <dbReference type="ARBA" id="ARBA00022692"/>
    </source>
</evidence>
<protein>
    <submittedName>
        <fullName evidence="13">Psychosine receptor-like isoform X1</fullName>
    </submittedName>
</protein>
<dbReference type="RefSeq" id="XP_042599088.1">
    <property type="nucleotide sequence ID" value="XM_042743154.1"/>
</dbReference>
<evidence type="ECO:0000256" key="7">
    <source>
        <dbReference type="ARBA" id="ARBA00023157"/>
    </source>
</evidence>
<keyword evidence="8" id="KW-0675">Receptor</keyword>
<keyword evidence="6 11" id="KW-0472">Membrane</keyword>
<feature type="transmembrane region" description="Helical" evidence="11">
    <location>
        <begin position="223"/>
        <end position="242"/>
    </location>
</feature>
<evidence type="ECO:0000256" key="5">
    <source>
        <dbReference type="ARBA" id="ARBA00023040"/>
    </source>
</evidence>
<keyword evidence="4 11" id="KW-1133">Transmembrane helix</keyword>
<dbReference type="PANTHER" id="PTHR24234:SF15">
    <property type="entry name" value="G PROTEIN-COUPLED RECEPTOR 65"/>
    <property type="match status" value="1"/>
</dbReference>
<dbReference type="SUPFAM" id="SSF81321">
    <property type="entry name" value="Family A G protein-coupled receptor-like"/>
    <property type="match status" value="1"/>
</dbReference>
<feature type="transmembrane region" description="Helical" evidence="11">
    <location>
        <begin position="131"/>
        <end position="155"/>
    </location>
</feature>
<reference evidence="13" key="1">
    <citation type="submission" date="2025-08" db="UniProtKB">
        <authorList>
            <consortium name="RefSeq"/>
        </authorList>
    </citation>
    <scope>IDENTIFICATION</scope>
    <source>
        <tissue evidence="13">Muscle</tissue>
    </source>
</reference>
<dbReference type="PROSITE" id="PS00237">
    <property type="entry name" value="G_PROTEIN_RECEP_F1_1"/>
    <property type="match status" value="1"/>
</dbReference>
<keyword evidence="7" id="KW-1015">Disulfide bond</keyword>
<name>A0A9Q9XC49_CYPCA</name>
<dbReference type="AlphaFoldDB" id="A0A9Q9XC49"/>
<dbReference type="GO" id="GO:0004930">
    <property type="term" value="F:G protein-coupled receptor activity"/>
    <property type="evidence" value="ECO:0007669"/>
    <property type="project" value="UniProtKB-KW"/>
</dbReference>
<dbReference type="OrthoDB" id="6021389at2759"/>
<accession>A0A9Q9XC49</accession>
<proteinExistence type="predicted"/>
<dbReference type="KEGG" id="ccar:109078560"/>
<feature type="domain" description="G-protein coupled receptors family 1 profile" evidence="12">
    <location>
        <begin position="77"/>
        <end position="321"/>
    </location>
</feature>
<feature type="transmembrane region" description="Helical" evidence="11">
    <location>
        <begin position="262"/>
        <end position="286"/>
    </location>
</feature>
<dbReference type="Proteomes" id="UP001155660">
    <property type="component" value="Chromosome B17"/>
</dbReference>
<dbReference type="InterPro" id="IPR000276">
    <property type="entry name" value="GPCR_Rhodpsn"/>
</dbReference>
<feature type="transmembrane region" description="Helical" evidence="11">
    <location>
        <begin position="63"/>
        <end position="86"/>
    </location>
</feature>
<keyword evidence="3 11" id="KW-0812">Transmembrane</keyword>
<dbReference type="PROSITE" id="PS50262">
    <property type="entry name" value="G_PROTEIN_RECEP_F1_2"/>
    <property type="match status" value="1"/>
</dbReference>
<keyword evidence="9" id="KW-0325">Glycoprotein</keyword>